<dbReference type="Gene3D" id="3.90.1170.50">
    <property type="entry name" value="Aldehyde oxidase/xanthine dehydrogenase, a/b hammerhead"/>
    <property type="match status" value="1"/>
</dbReference>
<dbReference type="PANTHER" id="PTHR11908:SF132">
    <property type="entry name" value="ALDEHYDE OXIDASE 1-RELATED"/>
    <property type="match status" value="1"/>
</dbReference>
<evidence type="ECO:0000259" key="3">
    <source>
        <dbReference type="SMART" id="SM01008"/>
    </source>
</evidence>
<dbReference type="InterPro" id="IPR046867">
    <property type="entry name" value="AldOxase/xan_DH_MoCoBD2"/>
</dbReference>
<dbReference type="Proteomes" id="UP000642094">
    <property type="component" value="Unassembled WGS sequence"/>
</dbReference>
<protein>
    <submittedName>
        <fullName evidence="4">Molybdopterin-dependent oxidoreductase</fullName>
    </submittedName>
</protein>
<name>A0ABR7ZWZ2_9CYAN</name>
<evidence type="ECO:0000313" key="5">
    <source>
        <dbReference type="Proteomes" id="UP000642094"/>
    </source>
</evidence>
<dbReference type="InterPro" id="IPR036856">
    <property type="entry name" value="Ald_Oxase/Xan_DH_a/b_sf"/>
</dbReference>
<gene>
    <name evidence="4" type="ORF">H6F41_07730</name>
</gene>
<accession>A0ABR7ZWZ2</accession>
<proteinExistence type="predicted"/>
<dbReference type="InterPro" id="IPR037165">
    <property type="entry name" value="AldOxase/xan_DH_Mopterin-bd_sf"/>
</dbReference>
<keyword evidence="2" id="KW-0560">Oxidoreductase</keyword>
<evidence type="ECO:0000256" key="1">
    <source>
        <dbReference type="ARBA" id="ARBA00022505"/>
    </source>
</evidence>
<organism evidence="4 5">
    <name type="scientific">Pseudanabaena mucicola FACHB-723</name>
    <dbReference type="NCBI Taxonomy" id="2692860"/>
    <lineage>
        <taxon>Bacteria</taxon>
        <taxon>Bacillati</taxon>
        <taxon>Cyanobacteriota</taxon>
        <taxon>Cyanophyceae</taxon>
        <taxon>Pseudanabaenales</taxon>
        <taxon>Pseudanabaenaceae</taxon>
        <taxon>Pseudanabaena</taxon>
    </lineage>
</organism>
<sequence>MQRIDAHAHVRSEAEFVDDVPSPSDMLYAAVFGSPIAKGKILNLHTKLALATDGVVEILTADDIPQHNQWGTIAECPILASHTVSYVGQPIAVVVAKTKAIAQKATKLISIQLEKFTPVVNPREAFSQGNIIGTQRTFALGDVDIVWADCDVIVEGSCEVGGQEHLYLETQRARVSINEHTLHVHASTQNPHLTQETIAKMLGIPNHAVQVDVKRLGGGFGGKEEQATHWASLAALAAWHTNHAVELVLSRSDDMRMTGKRHPYSSDFKIGATKDGKILAYAVQHYQNSGAYADLSLAILERSLFHSTNAYYIPNVRIFAAACRTNLPPNTAMRGFGAPQAMFVIESAIAKLADALDMPREEVQAKNLLQPQQLLPYGQQFQSDGLQTSWQKAIKNYDLASIRDRITNYNASHFATKKGYAVMPICFGISFTATFLNQASALVHIYTDGSVSISTGGVEMGQGLSTKLTEIAATALGIKPERIKIESTNTTRIANMSASAASVTTDLNGNATLLATNQILERLKVLAAQQLGVTEPTQIAIADEKIFYEGRETELTWTVLAKSAHLEQVNLSAHGFYTTPEVYFDRDQEKGHPFAYHVCGTAIVEVTLDCLRGTYGIDAVKIVHDLGRSLNDLVDRGQVEGALAQGLGWMTIEDLQFSAKGHLLANNLAKYKVPDIQFMPKQIAIAFLENPDNQFAPYGSKAVGEPPLMYGIGVFFALRQAMQSFNLDSGETFHAPLTPERVLLALY</sequence>
<dbReference type="Pfam" id="PF20256">
    <property type="entry name" value="MoCoBD_2"/>
    <property type="match status" value="1"/>
</dbReference>
<dbReference type="SUPFAM" id="SSF56003">
    <property type="entry name" value="Molybdenum cofactor-binding domain"/>
    <property type="match status" value="1"/>
</dbReference>
<dbReference type="Pfam" id="PF02738">
    <property type="entry name" value="MoCoBD_1"/>
    <property type="match status" value="1"/>
</dbReference>
<dbReference type="InterPro" id="IPR016208">
    <property type="entry name" value="Ald_Oxase/xanthine_DH-like"/>
</dbReference>
<evidence type="ECO:0000256" key="2">
    <source>
        <dbReference type="ARBA" id="ARBA00023002"/>
    </source>
</evidence>
<feature type="domain" description="Aldehyde oxidase/xanthine dehydrogenase a/b hammerhead" evidence="3">
    <location>
        <begin position="11"/>
        <end position="117"/>
    </location>
</feature>
<dbReference type="SMART" id="SM01008">
    <property type="entry name" value="Ald_Xan_dh_C"/>
    <property type="match status" value="1"/>
</dbReference>
<comment type="caution">
    <text evidence="4">The sequence shown here is derived from an EMBL/GenBank/DDBJ whole genome shotgun (WGS) entry which is preliminary data.</text>
</comment>
<dbReference type="EMBL" id="JACJQB010000010">
    <property type="protein sequence ID" value="MBD2188030.1"/>
    <property type="molecule type" value="Genomic_DNA"/>
</dbReference>
<dbReference type="RefSeq" id="WP_190402888.1">
    <property type="nucleotide sequence ID" value="NZ_JACJQB010000010.1"/>
</dbReference>
<reference evidence="4 5" key="1">
    <citation type="journal article" date="2020" name="ISME J.">
        <title>Comparative genomics reveals insights into cyanobacterial evolution and habitat adaptation.</title>
        <authorList>
            <person name="Chen M.Y."/>
            <person name="Teng W.K."/>
            <person name="Zhao L."/>
            <person name="Hu C.X."/>
            <person name="Zhou Y.K."/>
            <person name="Han B.P."/>
            <person name="Song L.R."/>
            <person name="Shu W.S."/>
        </authorList>
    </citation>
    <scope>NUCLEOTIDE SEQUENCE [LARGE SCALE GENOMIC DNA]</scope>
    <source>
        <strain evidence="4 5">FACHB-723</strain>
    </source>
</reference>
<dbReference type="InterPro" id="IPR000674">
    <property type="entry name" value="Ald_Oxase/Xan_DH_a/b"/>
</dbReference>
<dbReference type="Pfam" id="PF01315">
    <property type="entry name" value="Ald_Xan_dh_C"/>
    <property type="match status" value="1"/>
</dbReference>
<evidence type="ECO:0000313" key="4">
    <source>
        <dbReference type="EMBL" id="MBD2188030.1"/>
    </source>
</evidence>
<dbReference type="Gene3D" id="3.30.365.10">
    <property type="entry name" value="Aldehyde oxidase/xanthine dehydrogenase, molybdopterin binding domain"/>
    <property type="match status" value="4"/>
</dbReference>
<keyword evidence="1" id="KW-0500">Molybdenum</keyword>
<keyword evidence="5" id="KW-1185">Reference proteome</keyword>
<dbReference type="InterPro" id="IPR008274">
    <property type="entry name" value="AldOxase/xan_DH_MoCoBD1"/>
</dbReference>
<dbReference type="SUPFAM" id="SSF54665">
    <property type="entry name" value="CO dehydrogenase molybdoprotein N-domain-like"/>
    <property type="match status" value="1"/>
</dbReference>
<dbReference type="PANTHER" id="PTHR11908">
    <property type="entry name" value="XANTHINE DEHYDROGENASE"/>
    <property type="match status" value="1"/>
</dbReference>